<dbReference type="PROSITE" id="PS51900">
    <property type="entry name" value="CB"/>
    <property type="match status" value="1"/>
</dbReference>
<dbReference type="SUPFAM" id="SSF56349">
    <property type="entry name" value="DNA breaking-rejoining enzymes"/>
    <property type="match status" value="1"/>
</dbReference>
<dbReference type="Pfam" id="PF02899">
    <property type="entry name" value="Phage_int_SAM_1"/>
    <property type="match status" value="1"/>
</dbReference>
<dbReference type="CDD" id="cd00397">
    <property type="entry name" value="DNA_BRE_C"/>
    <property type="match status" value="1"/>
</dbReference>
<dbReference type="Gene3D" id="1.10.443.10">
    <property type="entry name" value="Intergrase catalytic core"/>
    <property type="match status" value="1"/>
</dbReference>
<name>A0ABU2CIJ8_9MICO</name>
<keyword evidence="3" id="KW-0233">DNA recombination</keyword>
<dbReference type="InterPro" id="IPR044068">
    <property type="entry name" value="CB"/>
</dbReference>
<dbReference type="PANTHER" id="PTHR30349">
    <property type="entry name" value="PHAGE INTEGRASE-RELATED"/>
    <property type="match status" value="1"/>
</dbReference>
<dbReference type="InterPro" id="IPR002104">
    <property type="entry name" value="Integrase_catalytic"/>
</dbReference>
<keyword evidence="8" id="KW-1185">Reference proteome</keyword>
<evidence type="ECO:0000256" key="3">
    <source>
        <dbReference type="ARBA" id="ARBA00023172"/>
    </source>
</evidence>
<dbReference type="InterPro" id="IPR013762">
    <property type="entry name" value="Integrase-like_cat_sf"/>
</dbReference>
<dbReference type="PROSITE" id="PS51898">
    <property type="entry name" value="TYR_RECOMBINASE"/>
    <property type="match status" value="1"/>
</dbReference>
<organism evidence="7 8">
    <name type="scientific">Promicromonospora iranensis</name>
    <dbReference type="NCBI Taxonomy" id="1105144"/>
    <lineage>
        <taxon>Bacteria</taxon>
        <taxon>Bacillati</taxon>
        <taxon>Actinomycetota</taxon>
        <taxon>Actinomycetes</taxon>
        <taxon>Micrococcales</taxon>
        <taxon>Promicromonosporaceae</taxon>
        <taxon>Promicromonospora</taxon>
    </lineage>
</organism>
<evidence type="ECO:0000313" key="8">
    <source>
        <dbReference type="Proteomes" id="UP001183585"/>
    </source>
</evidence>
<dbReference type="InterPro" id="IPR050090">
    <property type="entry name" value="Tyrosine_recombinase_XerCD"/>
</dbReference>
<dbReference type="InterPro" id="IPR010998">
    <property type="entry name" value="Integrase_recombinase_N"/>
</dbReference>
<dbReference type="Pfam" id="PF00589">
    <property type="entry name" value="Phage_integrase"/>
    <property type="match status" value="1"/>
</dbReference>
<evidence type="ECO:0000256" key="2">
    <source>
        <dbReference type="ARBA" id="ARBA00023125"/>
    </source>
</evidence>
<keyword evidence="2 4" id="KW-0238">DNA-binding</keyword>
<evidence type="ECO:0000259" key="6">
    <source>
        <dbReference type="PROSITE" id="PS51900"/>
    </source>
</evidence>
<dbReference type="InterPro" id="IPR011010">
    <property type="entry name" value="DNA_brk_join_enz"/>
</dbReference>
<evidence type="ECO:0000256" key="4">
    <source>
        <dbReference type="PROSITE-ProRule" id="PRU01248"/>
    </source>
</evidence>
<comment type="caution">
    <text evidence="7">The sequence shown here is derived from an EMBL/GenBank/DDBJ whole genome shotgun (WGS) entry which is preliminary data.</text>
</comment>
<dbReference type="RefSeq" id="WP_274997739.1">
    <property type="nucleotide sequence ID" value="NZ_JAJQQP010000017.1"/>
</dbReference>
<reference evidence="7 8" key="1">
    <citation type="submission" date="2023-07" db="EMBL/GenBank/DDBJ databases">
        <title>Sequencing the genomes of 1000 actinobacteria strains.</title>
        <authorList>
            <person name="Klenk H.-P."/>
        </authorList>
    </citation>
    <scope>NUCLEOTIDE SEQUENCE [LARGE SCALE GENOMIC DNA]</scope>
    <source>
        <strain evidence="7 8">DSM 45554</strain>
    </source>
</reference>
<feature type="domain" description="Tyr recombinase" evidence="5">
    <location>
        <begin position="201"/>
        <end position="383"/>
    </location>
</feature>
<evidence type="ECO:0000313" key="7">
    <source>
        <dbReference type="EMBL" id="MDR7381149.1"/>
    </source>
</evidence>
<sequence>MALDVDGEDGGRSVAGLVVARSGSVRPTRAADLPWVVLDGAGVAIEPVSEFLRELLACGNGASSCRSYGYALLSWFRFLAAVEVPWNRAQRDEVRDFVLWLRTSVNPARTRSRPGAPAPGAINPRTGKPSLSAGYAPATINHALSVVAAFYAFHVRTGRGPIVSPVPPQSRRGGRVNAHHNPMEPFALRKRGSYRQKQPDLPPRAVPDDVLDDLFSRLGCNRDRALFSMYLSTGARASELLGLTVGDAHPGEGRIYVATKGLGGIKQACPAAPEAFTWLALYLGELAGEGHRPEPDEPLWWTRRNPPRPLTYTAVRALLRRVNESIGANVTLHDLRHTLALRLIADPQVTLVDVQQVLRHRQITTTGRYLRPRVDEVIARVHEHYTRPRPSPRPLAGWTYDEQDLSDVFGAH</sequence>
<evidence type="ECO:0000259" key="5">
    <source>
        <dbReference type="PROSITE" id="PS51898"/>
    </source>
</evidence>
<dbReference type="InterPro" id="IPR004107">
    <property type="entry name" value="Integrase_SAM-like_N"/>
</dbReference>
<keyword evidence="1" id="KW-0229">DNA integration</keyword>
<dbReference type="Proteomes" id="UP001183585">
    <property type="component" value="Unassembled WGS sequence"/>
</dbReference>
<dbReference type="PANTHER" id="PTHR30349:SF81">
    <property type="entry name" value="TYROSINE RECOMBINASE XERC"/>
    <property type="match status" value="1"/>
</dbReference>
<dbReference type="EMBL" id="JAVDYE010000001">
    <property type="protein sequence ID" value="MDR7381149.1"/>
    <property type="molecule type" value="Genomic_DNA"/>
</dbReference>
<evidence type="ECO:0000256" key="1">
    <source>
        <dbReference type="ARBA" id="ARBA00022908"/>
    </source>
</evidence>
<dbReference type="Gene3D" id="1.10.150.130">
    <property type="match status" value="1"/>
</dbReference>
<proteinExistence type="predicted"/>
<protein>
    <submittedName>
        <fullName evidence="7">Integrase</fullName>
    </submittedName>
</protein>
<accession>A0ABU2CIJ8</accession>
<gene>
    <name evidence="7" type="ORF">J2S48_000664</name>
</gene>
<feature type="domain" description="Core-binding (CB)" evidence="6">
    <location>
        <begin position="42"/>
        <end position="155"/>
    </location>
</feature>